<proteinExistence type="predicted"/>
<organism evidence="2 3">
    <name type="scientific">Phytophthora fragariaefolia</name>
    <dbReference type="NCBI Taxonomy" id="1490495"/>
    <lineage>
        <taxon>Eukaryota</taxon>
        <taxon>Sar</taxon>
        <taxon>Stramenopiles</taxon>
        <taxon>Oomycota</taxon>
        <taxon>Peronosporomycetes</taxon>
        <taxon>Peronosporales</taxon>
        <taxon>Peronosporaceae</taxon>
        <taxon>Phytophthora</taxon>
    </lineage>
</organism>
<comment type="caution">
    <text evidence="2">The sequence shown here is derived from an EMBL/GenBank/DDBJ whole genome shotgun (WGS) entry which is preliminary data.</text>
</comment>
<gene>
    <name evidence="2" type="ORF">Pfra01_001959200</name>
</gene>
<sequence>MDETVIRKLPGNRPPMNSSTPAANRVIGRILDQMLALESSDWIRQLTPKAVRQALWVELSGELAWTVNTMSTVKVAEDTVSLLRAMGLEPQTNPSEAALRDCPAAIAGKKLKRWKRKLRLSIGTSAIGLKTPPQFDRRGQTLRRFHYPKPPRKANMEKQSDDDEVFGVERKGHRTFKTPTW</sequence>
<dbReference type="AlphaFoldDB" id="A0A9W6Y119"/>
<accession>A0A9W6Y119</accession>
<name>A0A9W6Y119_9STRA</name>
<reference evidence="2" key="1">
    <citation type="submission" date="2023-04" db="EMBL/GenBank/DDBJ databases">
        <title>Phytophthora fragariaefolia NBRC 109709.</title>
        <authorList>
            <person name="Ichikawa N."/>
            <person name="Sato H."/>
            <person name="Tonouchi N."/>
        </authorList>
    </citation>
    <scope>NUCLEOTIDE SEQUENCE</scope>
    <source>
        <strain evidence="2">NBRC 109709</strain>
    </source>
</reference>
<feature type="region of interest" description="Disordered" evidence="1">
    <location>
        <begin position="1"/>
        <end position="21"/>
    </location>
</feature>
<protein>
    <submittedName>
        <fullName evidence="2">Unnamed protein product</fullName>
    </submittedName>
</protein>
<keyword evidence="3" id="KW-1185">Reference proteome</keyword>
<dbReference type="OrthoDB" id="122654at2759"/>
<dbReference type="EMBL" id="BSXT01002540">
    <property type="protein sequence ID" value="GMF49521.1"/>
    <property type="molecule type" value="Genomic_DNA"/>
</dbReference>
<evidence type="ECO:0000313" key="2">
    <source>
        <dbReference type="EMBL" id="GMF49521.1"/>
    </source>
</evidence>
<evidence type="ECO:0000256" key="1">
    <source>
        <dbReference type="SAM" id="MobiDB-lite"/>
    </source>
</evidence>
<dbReference type="Proteomes" id="UP001165121">
    <property type="component" value="Unassembled WGS sequence"/>
</dbReference>
<feature type="region of interest" description="Disordered" evidence="1">
    <location>
        <begin position="145"/>
        <end position="181"/>
    </location>
</feature>
<evidence type="ECO:0000313" key="3">
    <source>
        <dbReference type="Proteomes" id="UP001165121"/>
    </source>
</evidence>
<feature type="compositionally biased region" description="Basic residues" evidence="1">
    <location>
        <begin position="171"/>
        <end position="181"/>
    </location>
</feature>